<dbReference type="GO" id="GO:0030687">
    <property type="term" value="C:preribosome, large subunit precursor"/>
    <property type="evidence" value="ECO:0007669"/>
    <property type="project" value="TreeGrafter"/>
</dbReference>
<reference evidence="3 4" key="1">
    <citation type="submission" date="2014-11" db="EMBL/GenBank/DDBJ databases">
        <authorList>
            <person name="Zhu J."/>
            <person name="Qi W."/>
            <person name="Song R."/>
        </authorList>
    </citation>
    <scope>NUCLEOTIDE SEQUENCE [LARGE SCALE GENOMIC DNA]</scope>
</reference>
<dbReference type="PROSITE" id="PS50833">
    <property type="entry name" value="BRIX"/>
    <property type="match status" value="1"/>
</dbReference>
<dbReference type="PhylomeDB" id="A0A0G4FLT4"/>
<dbReference type="Pfam" id="PF04427">
    <property type="entry name" value="Brix"/>
    <property type="match status" value="1"/>
</dbReference>
<dbReference type="OMA" id="AWIISNK"/>
<dbReference type="STRING" id="1169540.A0A0G4FLT4"/>
<dbReference type="GO" id="GO:0042134">
    <property type="term" value="F:rRNA primary transcript binding"/>
    <property type="evidence" value="ECO:0007669"/>
    <property type="project" value="InterPro"/>
</dbReference>
<dbReference type="SMART" id="SM00879">
    <property type="entry name" value="Brix"/>
    <property type="match status" value="1"/>
</dbReference>
<dbReference type="InterPro" id="IPR044281">
    <property type="entry name" value="IMP4/RPF1"/>
</dbReference>
<dbReference type="PANTHER" id="PTHR22734">
    <property type="entry name" value="U3 SMALL NUCLEOLAR RIBONUCLEOPROTEIN PROTEIN IMP4"/>
    <property type="match status" value="1"/>
</dbReference>
<gene>
    <name evidence="3" type="ORF">Vbra_15682</name>
</gene>
<dbReference type="GO" id="GO:0000470">
    <property type="term" value="P:maturation of LSU-rRNA"/>
    <property type="evidence" value="ECO:0007669"/>
    <property type="project" value="TreeGrafter"/>
</dbReference>
<dbReference type="Proteomes" id="UP000041254">
    <property type="component" value="Unassembled WGS sequence"/>
</dbReference>
<evidence type="ECO:0000256" key="1">
    <source>
        <dbReference type="SAM" id="MobiDB-lite"/>
    </source>
</evidence>
<dbReference type="FunCoup" id="A0A0G4FLT4">
    <property type="interactions" value="188"/>
</dbReference>
<name>A0A0G4FLT4_VITBC</name>
<feature type="compositionally biased region" description="Basic and acidic residues" evidence="1">
    <location>
        <begin position="75"/>
        <end position="87"/>
    </location>
</feature>
<evidence type="ECO:0000259" key="2">
    <source>
        <dbReference type="PROSITE" id="PS50833"/>
    </source>
</evidence>
<sequence>MKKRAEKKSGRSGDRDASKVMKEGKKKRGGEPTIDRSRAEALIPLIKNKQKRRELLGKLFREKQKEKAKFRRARKAAEARGEKVERQKPRTIEDMREADDTIVTKEDEEVQAEDAADEFASYFDGSRPPKIMLTTNKRPSAEMFDFLKELVAIIPRCFYHKRANREIKKMVKYACDKNFTDLIIVNEKAKRPFSLYICHLPEGPTTFFRLTRLKLAQHMKGGATSSDHNPEIILNNFDSRVGHRLGRQFAALFPQRPEFLGRRVICFHNQRDFVFFRHYRYEFDKNGERTRLQEIGPRFTLKLRWMQEGTFNTTSGEYEFLWRPDLQVSRKKFFMG</sequence>
<dbReference type="AlphaFoldDB" id="A0A0G4FLT4"/>
<dbReference type="PANTHER" id="PTHR22734:SF3">
    <property type="entry name" value="RIBOSOME PRODUCTION FACTOR 1"/>
    <property type="match status" value="1"/>
</dbReference>
<feature type="region of interest" description="Disordered" evidence="1">
    <location>
        <begin position="66"/>
        <end position="87"/>
    </location>
</feature>
<feature type="compositionally biased region" description="Basic and acidic residues" evidence="1">
    <location>
        <begin position="7"/>
        <end position="36"/>
    </location>
</feature>
<feature type="region of interest" description="Disordered" evidence="1">
    <location>
        <begin position="1"/>
        <end position="36"/>
    </location>
</feature>
<organism evidence="3 4">
    <name type="scientific">Vitrella brassicaformis (strain CCMP3155)</name>
    <dbReference type="NCBI Taxonomy" id="1169540"/>
    <lineage>
        <taxon>Eukaryota</taxon>
        <taxon>Sar</taxon>
        <taxon>Alveolata</taxon>
        <taxon>Colpodellida</taxon>
        <taxon>Vitrellaceae</taxon>
        <taxon>Vitrella</taxon>
    </lineage>
</organism>
<dbReference type="VEuPathDB" id="CryptoDB:Vbra_15682"/>
<proteinExistence type="predicted"/>
<dbReference type="OrthoDB" id="264354at2759"/>
<evidence type="ECO:0000313" key="3">
    <source>
        <dbReference type="EMBL" id="CEM14882.1"/>
    </source>
</evidence>
<dbReference type="SUPFAM" id="SSF52954">
    <property type="entry name" value="Class II aaRS ABD-related"/>
    <property type="match status" value="1"/>
</dbReference>
<dbReference type="Gene3D" id="3.40.50.10480">
    <property type="entry name" value="Probable brix-domain ribosomal biogenesis protein"/>
    <property type="match status" value="1"/>
</dbReference>
<dbReference type="GO" id="GO:0000460">
    <property type="term" value="P:maturation of 5.8S rRNA"/>
    <property type="evidence" value="ECO:0007669"/>
    <property type="project" value="TreeGrafter"/>
</dbReference>
<dbReference type="GO" id="GO:0005730">
    <property type="term" value="C:nucleolus"/>
    <property type="evidence" value="ECO:0007669"/>
    <property type="project" value="TreeGrafter"/>
</dbReference>
<evidence type="ECO:0000313" key="4">
    <source>
        <dbReference type="Proteomes" id="UP000041254"/>
    </source>
</evidence>
<keyword evidence="4" id="KW-1185">Reference proteome</keyword>
<accession>A0A0G4FLT4</accession>
<dbReference type="EMBL" id="CDMY01000460">
    <property type="protein sequence ID" value="CEM14882.1"/>
    <property type="molecule type" value="Genomic_DNA"/>
</dbReference>
<protein>
    <recommendedName>
        <fullName evidence="2">Brix domain-containing protein</fullName>
    </recommendedName>
</protein>
<dbReference type="InParanoid" id="A0A0G4FLT4"/>
<dbReference type="InterPro" id="IPR007109">
    <property type="entry name" value="Brix"/>
</dbReference>
<feature type="domain" description="Brix" evidence="2">
    <location>
        <begin position="129"/>
        <end position="312"/>
    </location>
</feature>